<keyword evidence="5 7" id="KW-1133">Transmembrane helix</keyword>
<dbReference type="InterPro" id="IPR003593">
    <property type="entry name" value="AAA+_ATPase"/>
</dbReference>
<organism evidence="10 11">
    <name type="scientific">Rhodocista pekingensis</name>
    <dbReference type="NCBI Taxonomy" id="201185"/>
    <lineage>
        <taxon>Bacteria</taxon>
        <taxon>Pseudomonadati</taxon>
        <taxon>Pseudomonadota</taxon>
        <taxon>Alphaproteobacteria</taxon>
        <taxon>Rhodospirillales</taxon>
        <taxon>Azospirillaceae</taxon>
        <taxon>Rhodocista</taxon>
    </lineage>
</organism>
<dbReference type="InterPro" id="IPR017871">
    <property type="entry name" value="ABC_transporter-like_CS"/>
</dbReference>
<dbReference type="Pfam" id="PF00664">
    <property type="entry name" value="ABC_membrane"/>
    <property type="match status" value="1"/>
</dbReference>
<comment type="caution">
    <text evidence="10">The sequence shown here is derived from an EMBL/GenBank/DDBJ whole genome shotgun (WGS) entry which is preliminary data.</text>
</comment>
<feature type="transmembrane region" description="Helical" evidence="7">
    <location>
        <begin position="102"/>
        <end position="123"/>
    </location>
</feature>
<dbReference type="Gene3D" id="1.20.1560.10">
    <property type="entry name" value="ABC transporter type 1, transmembrane domain"/>
    <property type="match status" value="1"/>
</dbReference>
<sequence length="626" mass="68932">MFATFLRASLDRGMRAVRIDSLEDQDRAFSWEDGETVRPLERRPFRFIWSLMREKFAGRIALMVAAVVAGQTIEAFEPYALKGLIDGLTAASAGQPVEGIGILGWFVLLLGIWFFGIGMYRVYQVVDIYTSPSIRALAQKRMFGWLMGHSHTYFQDNFAGKLGQKIKQGANAILGIIEIMMFDMIRTAVLLAVAVVLLWTAAPAFSAFLMAWAVLYIAVSGWLARHCFRLSEQMSEAVSTSSGRIIDAITNADLIRGFARIAFERSFLGHWINAERFRSRRLRWYLVVMRLFQMASIILLLGVLVWVALARTLAGAMTVGEFTLVFTLGFQISNTVWHLSDRLLSFFEELGTLSEALDLVSAPHGIVDAPGAMPLAVTEGRIEVRDLRFSFPDGTKVFDGLSLTIRPGEKIGLVGRSGAGKSTLVKLIRRQYEPQGGAVLIDGQDIATVTQESLNAAIAEVPQQPGVFHRTIGENIAYGRLGATQAEVEEAARQAHAHEFIARRPTGYDTVVGEQGVKLSGGERQRVAIARALLKDARILVLDEATSALDSESEHLIQGALWTLMQGRTVIAIAHRLSTITGMDRILYVEGGRIVEQGSHADLLALGGRYAALWQRQSGGFLEAAE</sequence>
<evidence type="ECO:0000256" key="1">
    <source>
        <dbReference type="ARBA" id="ARBA00004651"/>
    </source>
</evidence>
<reference evidence="11" key="1">
    <citation type="journal article" date="2019" name="Int. J. Syst. Evol. Microbiol.">
        <title>The Global Catalogue of Microorganisms (GCM) 10K type strain sequencing project: providing services to taxonomists for standard genome sequencing and annotation.</title>
        <authorList>
            <consortium name="The Broad Institute Genomics Platform"/>
            <consortium name="The Broad Institute Genome Sequencing Center for Infectious Disease"/>
            <person name="Wu L."/>
            <person name="Ma J."/>
        </authorList>
    </citation>
    <scope>NUCLEOTIDE SEQUENCE [LARGE SCALE GENOMIC DNA]</scope>
    <source>
        <strain evidence="11">CGMCC 1.16275</strain>
    </source>
</reference>
<evidence type="ECO:0000256" key="5">
    <source>
        <dbReference type="ARBA" id="ARBA00022989"/>
    </source>
</evidence>
<keyword evidence="4 10" id="KW-0067">ATP-binding</keyword>
<dbReference type="RefSeq" id="WP_377357861.1">
    <property type="nucleotide sequence ID" value="NZ_JBHTCM010000009.1"/>
</dbReference>
<evidence type="ECO:0000256" key="6">
    <source>
        <dbReference type="ARBA" id="ARBA00023136"/>
    </source>
</evidence>
<dbReference type="SUPFAM" id="SSF52540">
    <property type="entry name" value="P-loop containing nucleoside triphosphate hydrolases"/>
    <property type="match status" value="1"/>
</dbReference>
<dbReference type="InterPro" id="IPR039421">
    <property type="entry name" value="Type_1_exporter"/>
</dbReference>
<dbReference type="InterPro" id="IPR011527">
    <property type="entry name" value="ABC1_TM_dom"/>
</dbReference>
<dbReference type="EMBL" id="JBHTCM010000009">
    <property type="protein sequence ID" value="MFC7333039.1"/>
    <property type="molecule type" value="Genomic_DNA"/>
</dbReference>
<dbReference type="PANTHER" id="PTHR24221:SF654">
    <property type="entry name" value="ATP-BINDING CASSETTE SUB-FAMILY B MEMBER 6"/>
    <property type="match status" value="1"/>
</dbReference>
<keyword evidence="11" id="KW-1185">Reference proteome</keyword>
<evidence type="ECO:0000313" key="11">
    <source>
        <dbReference type="Proteomes" id="UP001596456"/>
    </source>
</evidence>
<evidence type="ECO:0000256" key="3">
    <source>
        <dbReference type="ARBA" id="ARBA00022741"/>
    </source>
</evidence>
<keyword evidence="2 7" id="KW-0812">Transmembrane</keyword>
<dbReference type="SUPFAM" id="SSF90123">
    <property type="entry name" value="ABC transporter transmembrane region"/>
    <property type="match status" value="1"/>
</dbReference>
<feature type="domain" description="ABC transporter" evidence="8">
    <location>
        <begin position="382"/>
        <end position="616"/>
    </location>
</feature>
<evidence type="ECO:0000256" key="2">
    <source>
        <dbReference type="ARBA" id="ARBA00022692"/>
    </source>
</evidence>
<dbReference type="PROSITE" id="PS50893">
    <property type="entry name" value="ABC_TRANSPORTER_2"/>
    <property type="match status" value="1"/>
</dbReference>
<dbReference type="PROSITE" id="PS50929">
    <property type="entry name" value="ABC_TM1F"/>
    <property type="match status" value="1"/>
</dbReference>
<proteinExistence type="predicted"/>
<feature type="transmembrane region" description="Helical" evidence="7">
    <location>
        <begin position="284"/>
        <end position="307"/>
    </location>
</feature>
<feature type="transmembrane region" description="Helical" evidence="7">
    <location>
        <begin position="172"/>
        <end position="199"/>
    </location>
</feature>
<dbReference type="Gene3D" id="3.40.50.300">
    <property type="entry name" value="P-loop containing nucleotide triphosphate hydrolases"/>
    <property type="match status" value="1"/>
</dbReference>
<dbReference type="InterPro" id="IPR003439">
    <property type="entry name" value="ABC_transporter-like_ATP-bd"/>
</dbReference>
<evidence type="ECO:0000313" key="10">
    <source>
        <dbReference type="EMBL" id="MFC7333039.1"/>
    </source>
</evidence>
<feature type="transmembrane region" description="Helical" evidence="7">
    <location>
        <begin position="56"/>
        <end position="73"/>
    </location>
</feature>
<dbReference type="PANTHER" id="PTHR24221">
    <property type="entry name" value="ATP-BINDING CASSETTE SUB-FAMILY B"/>
    <property type="match status" value="1"/>
</dbReference>
<dbReference type="InterPro" id="IPR036640">
    <property type="entry name" value="ABC1_TM_sf"/>
</dbReference>
<dbReference type="Pfam" id="PF00005">
    <property type="entry name" value="ABC_tran"/>
    <property type="match status" value="1"/>
</dbReference>
<accession>A0ABW2KUB5</accession>
<keyword evidence="6 7" id="KW-0472">Membrane</keyword>
<evidence type="ECO:0000256" key="7">
    <source>
        <dbReference type="SAM" id="Phobius"/>
    </source>
</evidence>
<dbReference type="Proteomes" id="UP001596456">
    <property type="component" value="Unassembled WGS sequence"/>
</dbReference>
<gene>
    <name evidence="10" type="ORF">ACFQPS_07680</name>
</gene>
<dbReference type="InterPro" id="IPR027417">
    <property type="entry name" value="P-loop_NTPase"/>
</dbReference>
<protein>
    <submittedName>
        <fullName evidence="10">ABC transporter ATP-binding protein</fullName>
    </submittedName>
</protein>
<dbReference type="SMART" id="SM00382">
    <property type="entry name" value="AAA"/>
    <property type="match status" value="1"/>
</dbReference>
<keyword evidence="3" id="KW-0547">Nucleotide-binding</keyword>
<evidence type="ECO:0000259" key="9">
    <source>
        <dbReference type="PROSITE" id="PS50929"/>
    </source>
</evidence>
<dbReference type="GO" id="GO:0005524">
    <property type="term" value="F:ATP binding"/>
    <property type="evidence" value="ECO:0007669"/>
    <property type="project" value="UniProtKB-KW"/>
</dbReference>
<feature type="domain" description="ABC transmembrane type-1" evidence="9">
    <location>
        <begin position="61"/>
        <end position="336"/>
    </location>
</feature>
<evidence type="ECO:0000256" key="4">
    <source>
        <dbReference type="ARBA" id="ARBA00022840"/>
    </source>
</evidence>
<comment type="subcellular location">
    <subcellularLocation>
        <location evidence="1">Cell membrane</location>
        <topology evidence="1">Multi-pass membrane protein</topology>
    </subcellularLocation>
</comment>
<feature type="transmembrane region" description="Helical" evidence="7">
    <location>
        <begin position="205"/>
        <end position="224"/>
    </location>
</feature>
<evidence type="ECO:0000259" key="8">
    <source>
        <dbReference type="PROSITE" id="PS50893"/>
    </source>
</evidence>
<dbReference type="PROSITE" id="PS00211">
    <property type="entry name" value="ABC_TRANSPORTER_1"/>
    <property type="match status" value="1"/>
</dbReference>
<name>A0ABW2KUB5_9PROT</name>